<dbReference type="PANTHER" id="PTHR47481">
    <property type="match status" value="1"/>
</dbReference>
<dbReference type="EMBL" id="SZYD01000001">
    <property type="protein sequence ID" value="KAD7477149.1"/>
    <property type="molecule type" value="Genomic_DNA"/>
</dbReference>
<evidence type="ECO:0000313" key="2">
    <source>
        <dbReference type="EMBL" id="KAD7477149.1"/>
    </source>
</evidence>
<proteinExistence type="predicted"/>
<dbReference type="OrthoDB" id="1699318at2759"/>
<evidence type="ECO:0000256" key="1">
    <source>
        <dbReference type="SAM" id="MobiDB-lite"/>
    </source>
</evidence>
<organism evidence="2 3">
    <name type="scientific">Mikania micrantha</name>
    <name type="common">bitter vine</name>
    <dbReference type="NCBI Taxonomy" id="192012"/>
    <lineage>
        <taxon>Eukaryota</taxon>
        <taxon>Viridiplantae</taxon>
        <taxon>Streptophyta</taxon>
        <taxon>Embryophyta</taxon>
        <taxon>Tracheophyta</taxon>
        <taxon>Spermatophyta</taxon>
        <taxon>Magnoliopsida</taxon>
        <taxon>eudicotyledons</taxon>
        <taxon>Gunneridae</taxon>
        <taxon>Pentapetalae</taxon>
        <taxon>asterids</taxon>
        <taxon>campanulids</taxon>
        <taxon>Asterales</taxon>
        <taxon>Asteraceae</taxon>
        <taxon>Asteroideae</taxon>
        <taxon>Heliantheae alliance</taxon>
        <taxon>Eupatorieae</taxon>
        <taxon>Mikania</taxon>
    </lineage>
</organism>
<sequence>MAKDDIPDPSASKPNPLHPAYSVSNIQTKIRVLDGSKVTYSSWVTLFRLHLLAYKVLDHITGAPPPIATSPDLPCWQELDALVLQWIYSTVSDELLNRILAPNTIAYTAWSKLEKIFLSNKKA</sequence>
<evidence type="ECO:0000313" key="3">
    <source>
        <dbReference type="Proteomes" id="UP000326396"/>
    </source>
</evidence>
<protein>
    <recommendedName>
        <fullName evidence="4">Retrotransposon Copia-like N-terminal domain-containing protein</fullName>
    </recommendedName>
</protein>
<dbReference type="AlphaFoldDB" id="A0A5N6PXN8"/>
<comment type="caution">
    <text evidence="2">The sequence shown here is derived from an EMBL/GenBank/DDBJ whole genome shotgun (WGS) entry which is preliminary data.</text>
</comment>
<accession>A0A5N6PXN8</accession>
<name>A0A5N6PXN8_9ASTR</name>
<gene>
    <name evidence="2" type="ORF">E3N88_00285</name>
</gene>
<feature type="region of interest" description="Disordered" evidence="1">
    <location>
        <begin position="1"/>
        <end position="20"/>
    </location>
</feature>
<keyword evidence="3" id="KW-1185">Reference proteome</keyword>
<reference evidence="2 3" key="1">
    <citation type="submission" date="2019-05" db="EMBL/GenBank/DDBJ databases">
        <title>Mikania micrantha, genome provides insights into the molecular mechanism of rapid growth.</title>
        <authorList>
            <person name="Liu B."/>
        </authorList>
    </citation>
    <scope>NUCLEOTIDE SEQUENCE [LARGE SCALE GENOMIC DNA]</scope>
    <source>
        <strain evidence="2">NLD-2019</strain>
        <tissue evidence="2">Leaf</tissue>
    </source>
</reference>
<dbReference type="PANTHER" id="PTHR47481:SF40">
    <property type="entry name" value="RETROTRANSPOSON GAG DOMAIN-CONTAINING PROTEIN"/>
    <property type="match status" value="1"/>
</dbReference>
<evidence type="ECO:0008006" key="4">
    <source>
        <dbReference type="Google" id="ProtNLM"/>
    </source>
</evidence>
<dbReference type="Proteomes" id="UP000326396">
    <property type="component" value="Linkage Group LG1"/>
</dbReference>